<feature type="transmembrane region" description="Helical" evidence="1">
    <location>
        <begin position="338"/>
        <end position="356"/>
    </location>
</feature>
<keyword evidence="3" id="KW-0808">Transferase</keyword>
<dbReference type="GO" id="GO:0016757">
    <property type="term" value="F:glycosyltransferase activity"/>
    <property type="evidence" value="ECO:0007669"/>
    <property type="project" value="UniProtKB-KW"/>
</dbReference>
<accession>A0A955LB49</accession>
<evidence type="ECO:0000313" key="3">
    <source>
        <dbReference type="EMBL" id="MCA9387323.1"/>
    </source>
</evidence>
<reference evidence="3" key="1">
    <citation type="submission" date="2020-04" db="EMBL/GenBank/DDBJ databases">
        <authorList>
            <person name="Zhang T."/>
        </authorList>
    </citation>
    <scope>NUCLEOTIDE SEQUENCE</scope>
    <source>
        <strain evidence="3">HKST-UBA09</strain>
    </source>
</reference>
<feature type="transmembrane region" description="Helical" evidence="1">
    <location>
        <begin position="311"/>
        <end position="329"/>
    </location>
</feature>
<keyword evidence="1" id="KW-1133">Transmembrane helix</keyword>
<feature type="transmembrane region" description="Helical" evidence="1">
    <location>
        <begin position="119"/>
        <end position="140"/>
    </location>
</feature>
<name>A0A955LB49_9BACT</name>
<keyword evidence="1" id="KW-0472">Membrane</keyword>
<dbReference type="Proteomes" id="UP000714915">
    <property type="component" value="Unassembled WGS sequence"/>
</dbReference>
<gene>
    <name evidence="3" type="ORF">KC669_04785</name>
</gene>
<sequence>MSLLKDRGLLSLVVIFFLLLFLFGRPIVNGDGFGYFGIYRTLKTEQSVNTKYPEQFTNFADWTYGHVWDDTYAPLYYHGSAMLWSPFLIVSDLIGETGLLSDFSDDYFNTYGVSIFEGMGILIGTAILSLISFYLIFLILKRYFSENVSLLASFGIFFSNFLFFYTFIEPSNSHLPALSLITVGLWLIHNRIIDLDQKNTYHDLINKLKESEDSNWWILAGLIFGLSANVRIDSILIIAPFIIFLIYKRNLSVFIRVMAGIILGIIPMLIFSNNAYADPFESGLSLFSYEAPFSLKYFSVFKLLFSPIRGILAWSPLVIFSIVGLILGVRRINIIKQISIYGLVTALSVLLFYSFWNNWWAGYSLGNRFFIVLYPVFVFGLANFINQMRLRRLKYLALFIVCIGILFSLTLTLGFVTYDNSNKDAPYYVKFKEPNIPDNYPNLLSEQYDVLDMYKAGVMHLTLNSLEIEFNDGGKSLMQLSR</sequence>
<dbReference type="EMBL" id="JAGQLF010000089">
    <property type="protein sequence ID" value="MCA9387323.1"/>
    <property type="molecule type" value="Genomic_DNA"/>
</dbReference>
<protein>
    <submittedName>
        <fullName evidence="3">Glycosyltransferase family 39 protein</fullName>
        <ecNumber evidence="3">2.4.-.-</ecNumber>
    </submittedName>
</protein>
<dbReference type="AlphaFoldDB" id="A0A955LB49"/>
<evidence type="ECO:0000256" key="1">
    <source>
        <dbReference type="SAM" id="Phobius"/>
    </source>
</evidence>
<feature type="transmembrane region" description="Helical" evidence="1">
    <location>
        <begin position="147"/>
        <end position="168"/>
    </location>
</feature>
<dbReference type="EC" id="2.4.-.-" evidence="3"/>
<keyword evidence="3" id="KW-0328">Glycosyltransferase</keyword>
<feature type="transmembrane region" description="Helical" evidence="1">
    <location>
        <begin position="214"/>
        <end position="247"/>
    </location>
</feature>
<reference evidence="3" key="2">
    <citation type="journal article" date="2021" name="Microbiome">
        <title>Successional dynamics and alternative stable states in a saline activated sludge microbial community over 9 years.</title>
        <authorList>
            <person name="Wang Y."/>
            <person name="Ye J."/>
            <person name="Ju F."/>
            <person name="Liu L."/>
            <person name="Boyd J.A."/>
            <person name="Deng Y."/>
            <person name="Parks D.H."/>
            <person name="Jiang X."/>
            <person name="Yin X."/>
            <person name="Woodcroft B.J."/>
            <person name="Tyson G.W."/>
            <person name="Hugenholtz P."/>
            <person name="Polz M.F."/>
            <person name="Zhang T."/>
        </authorList>
    </citation>
    <scope>NUCLEOTIDE SEQUENCE</scope>
    <source>
        <strain evidence="3">HKST-UBA09</strain>
    </source>
</reference>
<dbReference type="Pfam" id="PF13231">
    <property type="entry name" value="PMT_2"/>
    <property type="match status" value="1"/>
</dbReference>
<dbReference type="InterPro" id="IPR038731">
    <property type="entry name" value="RgtA/B/C-like"/>
</dbReference>
<feature type="domain" description="Glycosyltransferase RgtA/B/C/D-like" evidence="2">
    <location>
        <begin position="116"/>
        <end position="272"/>
    </location>
</feature>
<feature type="transmembrane region" description="Helical" evidence="1">
    <location>
        <begin position="397"/>
        <end position="418"/>
    </location>
</feature>
<comment type="caution">
    <text evidence="3">The sequence shown here is derived from an EMBL/GenBank/DDBJ whole genome shotgun (WGS) entry which is preliminary data.</text>
</comment>
<organism evidence="3 4">
    <name type="scientific">Candidatus Dojkabacteria bacterium</name>
    <dbReference type="NCBI Taxonomy" id="2099670"/>
    <lineage>
        <taxon>Bacteria</taxon>
        <taxon>Candidatus Dojkabacteria</taxon>
    </lineage>
</organism>
<feature type="transmembrane region" description="Helical" evidence="1">
    <location>
        <begin position="368"/>
        <end position="385"/>
    </location>
</feature>
<keyword evidence="1" id="KW-0812">Transmembrane</keyword>
<evidence type="ECO:0000259" key="2">
    <source>
        <dbReference type="Pfam" id="PF13231"/>
    </source>
</evidence>
<evidence type="ECO:0000313" key="4">
    <source>
        <dbReference type="Proteomes" id="UP000714915"/>
    </source>
</evidence>
<feature type="transmembrane region" description="Helical" evidence="1">
    <location>
        <begin position="253"/>
        <end position="271"/>
    </location>
</feature>
<proteinExistence type="predicted"/>